<sequence length="157" mass="17050">MRSMTHGRARTILPRSQHHPLSSPSPGNASAASQGANPVAEEKKWPRDGPGSVWRCRNPKSPVLQEHGDSQWCPPPQREKRRPKGAATITTDNSVSGGFRPAQHHACRTLSAMPVARSPSHPHRLYQENPGHSPRHHHGATSMHPPAPSPTTKAAPD</sequence>
<evidence type="ECO:0000256" key="1">
    <source>
        <dbReference type="SAM" id="MobiDB-lite"/>
    </source>
</evidence>
<dbReference type="AlphaFoldDB" id="A0A3L6PCV2"/>
<feature type="compositionally biased region" description="Low complexity" evidence="1">
    <location>
        <begin position="20"/>
        <end position="38"/>
    </location>
</feature>
<accession>A0A3L6PCV2</accession>
<proteinExistence type="predicted"/>
<evidence type="ECO:0000313" key="2">
    <source>
        <dbReference type="EMBL" id="RLM55393.1"/>
    </source>
</evidence>
<feature type="region of interest" description="Disordered" evidence="1">
    <location>
        <begin position="1"/>
        <end position="157"/>
    </location>
</feature>
<comment type="caution">
    <text evidence="2">The sequence shown here is derived from an EMBL/GenBank/DDBJ whole genome shotgun (WGS) entry which is preliminary data.</text>
</comment>
<gene>
    <name evidence="2" type="ORF">C2845_PM10G22060</name>
</gene>
<reference evidence="3" key="1">
    <citation type="journal article" date="2019" name="Nat. Commun.">
        <title>The genome of broomcorn millet.</title>
        <authorList>
            <person name="Zou C."/>
            <person name="Miki D."/>
            <person name="Li D."/>
            <person name="Tang Q."/>
            <person name="Xiao L."/>
            <person name="Rajput S."/>
            <person name="Deng P."/>
            <person name="Jia W."/>
            <person name="Huang R."/>
            <person name="Zhang M."/>
            <person name="Sun Y."/>
            <person name="Hu J."/>
            <person name="Fu X."/>
            <person name="Schnable P.S."/>
            <person name="Li F."/>
            <person name="Zhang H."/>
            <person name="Feng B."/>
            <person name="Zhu X."/>
            <person name="Liu R."/>
            <person name="Schnable J.C."/>
            <person name="Zhu J.-K."/>
            <person name="Zhang H."/>
        </authorList>
    </citation>
    <scope>NUCLEOTIDE SEQUENCE [LARGE SCALE GENOMIC DNA]</scope>
</reference>
<evidence type="ECO:0000313" key="3">
    <source>
        <dbReference type="Proteomes" id="UP000275267"/>
    </source>
</evidence>
<dbReference type="EMBL" id="PQIB02000018">
    <property type="protein sequence ID" value="RLM55393.1"/>
    <property type="molecule type" value="Genomic_DNA"/>
</dbReference>
<keyword evidence="3" id="KW-1185">Reference proteome</keyword>
<protein>
    <submittedName>
        <fullName evidence="2">Uncharacterized protein</fullName>
    </submittedName>
</protein>
<dbReference type="Proteomes" id="UP000275267">
    <property type="component" value="Unassembled WGS sequence"/>
</dbReference>
<name>A0A3L6PCV2_PANMI</name>
<organism evidence="2 3">
    <name type="scientific">Panicum miliaceum</name>
    <name type="common">Proso millet</name>
    <name type="synonym">Broomcorn millet</name>
    <dbReference type="NCBI Taxonomy" id="4540"/>
    <lineage>
        <taxon>Eukaryota</taxon>
        <taxon>Viridiplantae</taxon>
        <taxon>Streptophyta</taxon>
        <taxon>Embryophyta</taxon>
        <taxon>Tracheophyta</taxon>
        <taxon>Spermatophyta</taxon>
        <taxon>Magnoliopsida</taxon>
        <taxon>Liliopsida</taxon>
        <taxon>Poales</taxon>
        <taxon>Poaceae</taxon>
        <taxon>PACMAD clade</taxon>
        <taxon>Panicoideae</taxon>
        <taxon>Panicodae</taxon>
        <taxon>Paniceae</taxon>
        <taxon>Panicinae</taxon>
        <taxon>Panicum</taxon>
        <taxon>Panicum sect. Panicum</taxon>
    </lineage>
</organism>